<protein>
    <submittedName>
        <fullName evidence="1">Uncharacterized protein</fullName>
    </submittedName>
</protein>
<evidence type="ECO:0000313" key="2">
    <source>
        <dbReference type="Proteomes" id="UP001234297"/>
    </source>
</evidence>
<sequence>MDRDSSGVPLSTFSVALIGVLSVAVMLMIYHCILVRCCKHRDTLSQPRRPQFLPQEEGTPSGQERSFIQLIPAYKYGKEPGEAVNTCAVCLCEFKEGEDVRRLPECLHSFHVPCIDMWLYSHSSCPLCRAEMAPPPVLTLTPTAPPYLISGLPNIGG</sequence>
<keyword evidence="2" id="KW-1185">Reference proteome</keyword>
<accession>A0ACC2LTZ2</accession>
<dbReference type="Proteomes" id="UP001234297">
    <property type="component" value="Chromosome 3"/>
</dbReference>
<gene>
    <name evidence="1" type="ORF">MRB53_011114</name>
</gene>
<name>A0ACC2LTZ2_PERAE</name>
<evidence type="ECO:0000313" key="1">
    <source>
        <dbReference type="EMBL" id="KAJ8636847.1"/>
    </source>
</evidence>
<proteinExistence type="predicted"/>
<organism evidence="1 2">
    <name type="scientific">Persea americana</name>
    <name type="common">Avocado</name>
    <dbReference type="NCBI Taxonomy" id="3435"/>
    <lineage>
        <taxon>Eukaryota</taxon>
        <taxon>Viridiplantae</taxon>
        <taxon>Streptophyta</taxon>
        <taxon>Embryophyta</taxon>
        <taxon>Tracheophyta</taxon>
        <taxon>Spermatophyta</taxon>
        <taxon>Magnoliopsida</taxon>
        <taxon>Magnoliidae</taxon>
        <taxon>Laurales</taxon>
        <taxon>Lauraceae</taxon>
        <taxon>Persea</taxon>
    </lineage>
</organism>
<comment type="caution">
    <text evidence="1">The sequence shown here is derived from an EMBL/GenBank/DDBJ whole genome shotgun (WGS) entry which is preliminary data.</text>
</comment>
<reference evidence="1 2" key="1">
    <citation type="journal article" date="2022" name="Hortic Res">
        <title>A haplotype resolved chromosomal level avocado genome allows analysis of novel avocado genes.</title>
        <authorList>
            <person name="Nath O."/>
            <person name="Fletcher S.J."/>
            <person name="Hayward A."/>
            <person name="Shaw L.M."/>
            <person name="Masouleh A.K."/>
            <person name="Furtado A."/>
            <person name="Henry R.J."/>
            <person name="Mitter N."/>
        </authorList>
    </citation>
    <scope>NUCLEOTIDE SEQUENCE [LARGE SCALE GENOMIC DNA]</scope>
    <source>
        <strain evidence="2">cv. Hass</strain>
    </source>
</reference>
<dbReference type="EMBL" id="CM056811">
    <property type="protein sequence ID" value="KAJ8636847.1"/>
    <property type="molecule type" value="Genomic_DNA"/>
</dbReference>